<dbReference type="Pfam" id="PF01032">
    <property type="entry name" value="FecCD"/>
    <property type="match status" value="1"/>
</dbReference>
<organism evidence="9 10">
    <name type="scientific">Sodalis glossinidius (strain morsitans)</name>
    <dbReference type="NCBI Taxonomy" id="343509"/>
    <lineage>
        <taxon>Bacteria</taxon>
        <taxon>Pseudomonadati</taxon>
        <taxon>Pseudomonadota</taxon>
        <taxon>Gammaproteobacteria</taxon>
        <taxon>Enterobacterales</taxon>
        <taxon>Bruguierivoracaceae</taxon>
        <taxon>Sodalis</taxon>
    </lineage>
</organism>
<dbReference type="GO" id="GO:0022857">
    <property type="term" value="F:transmembrane transporter activity"/>
    <property type="evidence" value="ECO:0007669"/>
    <property type="project" value="InterPro"/>
</dbReference>
<evidence type="ECO:0000256" key="5">
    <source>
        <dbReference type="ARBA" id="ARBA00022692"/>
    </source>
</evidence>
<geneLocation type="plasmid" evidence="9 10">
    <name>pSG1</name>
</geneLocation>
<feature type="transmembrane region" description="Helical" evidence="8">
    <location>
        <begin position="39"/>
        <end position="70"/>
    </location>
</feature>
<keyword evidence="4" id="KW-1003">Cell membrane</keyword>
<feature type="transmembrane region" description="Helical" evidence="8">
    <location>
        <begin position="90"/>
        <end position="108"/>
    </location>
</feature>
<feature type="transmembrane region" description="Helical" evidence="8">
    <location>
        <begin position="299"/>
        <end position="322"/>
    </location>
</feature>
<evidence type="ECO:0000313" key="9">
    <source>
        <dbReference type="EMBL" id="BAE75743.1"/>
    </source>
</evidence>
<keyword evidence="7 8" id="KW-0472">Membrane</keyword>
<feature type="transmembrane region" description="Helical" evidence="8">
    <location>
        <begin position="265"/>
        <end position="292"/>
    </location>
</feature>
<keyword evidence="5 8" id="KW-0812">Transmembrane</keyword>
<comment type="subcellular location">
    <subcellularLocation>
        <location evidence="1">Cell membrane</location>
        <topology evidence="1">Multi-pass membrane protein</topology>
    </subcellularLocation>
</comment>
<name>Q2NQ32_SODGM</name>
<evidence type="ECO:0000256" key="2">
    <source>
        <dbReference type="ARBA" id="ARBA00007935"/>
    </source>
</evidence>
<dbReference type="Gene3D" id="1.10.3470.10">
    <property type="entry name" value="ABC transporter involved in vitamin B12 uptake, BtuC"/>
    <property type="match status" value="1"/>
</dbReference>
<keyword evidence="10" id="KW-1185">Reference proteome</keyword>
<evidence type="ECO:0000256" key="1">
    <source>
        <dbReference type="ARBA" id="ARBA00004651"/>
    </source>
</evidence>
<comment type="similarity">
    <text evidence="2">Belongs to the binding-protein-dependent transport system permease family. FecCD subfamily.</text>
</comment>
<dbReference type="PANTHER" id="PTHR30472:SF24">
    <property type="entry name" value="FERRIC ENTEROBACTIN TRANSPORT SYSTEM PERMEASE PROTEIN FEPG"/>
    <property type="match status" value="1"/>
</dbReference>
<proteinExistence type="inferred from homology"/>
<feature type="transmembrane region" description="Helical" evidence="8">
    <location>
        <begin position="146"/>
        <end position="167"/>
    </location>
</feature>
<dbReference type="FunFam" id="1.10.3470.10:FF:000001">
    <property type="entry name" value="Vitamin B12 ABC transporter permease BtuC"/>
    <property type="match status" value="1"/>
</dbReference>
<dbReference type="InterPro" id="IPR000522">
    <property type="entry name" value="ABC_transptr_permease_BtuC"/>
</dbReference>
<keyword evidence="6 8" id="KW-1133">Transmembrane helix</keyword>
<dbReference type="AlphaFoldDB" id="Q2NQ32"/>
<accession>Q2NQ32</accession>
<evidence type="ECO:0000256" key="8">
    <source>
        <dbReference type="SAM" id="Phobius"/>
    </source>
</evidence>
<feature type="transmembrane region" description="Helical" evidence="8">
    <location>
        <begin position="225"/>
        <end position="245"/>
    </location>
</feature>
<evidence type="ECO:0000256" key="4">
    <source>
        <dbReference type="ARBA" id="ARBA00022475"/>
    </source>
</evidence>
<dbReference type="Proteomes" id="UP000001932">
    <property type="component" value="Plasmid pSG1"/>
</dbReference>
<keyword evidence="9" id="KW-0614">Plasmid</keyword>
<dbReference type="KEGG" id="sgl:SGP1_0036"/>
<reference evidence="9 10" key="1">
    <citation type="journal article" date="2006" name="Genome Res.">
        <title>Massive genome erosion and functional adaptations provide insights into the symbiotic lifestyle of Sodalis glossinidius in the tsetse host.</title>
        <authorList>
            <person name="Toh H."/>
            <person name="Weiss B.L."/>
            <person name="Perkin S.A.H."/>
            <person name="Yamashita A."/>
            <person name="Oshima K."/>
            <person name="Hattori M."/>
            <person name="Aksoy S."/>
        </authorList>
    </citation>
    <scope>NUCLEOTIDE SEQUENCE [LARGE SCALE GENOMIC DNA]</scope>
    <source>
        <strain evidence="10">morsitans</strain>
    </source>
</reference>
<gene>
    <name evidence="9" type="ordered locus">SGP1_0036</name>
</gene>
<keyword evidence="3" id="KW-0813">Transport</keyword>
<evidence type="ECO:0000313" key="10">
    <source>
        <dbReference type="Proteomes" id="UP000001932"/>
    </source>
</evidence>
<evidence type="ECO:0000256" key="3">
    <source>
        <dbReference type="ARBA" id="ARBA00022448"/>
    </source>
</evidence>
<dbReference type="CDD" id="cd06550">
    <property type="entry name" value="TM_ABC_iron-siderophores_like"/>
    <property type="match status" value="1"/>
</dbReference>
<feature type="transmembrane region" description="Helical" evidence="8">
    <location>
        <begin position="174"/>
        <end position="194"/>
    </location>
</feature>
<feature type="transmembrane region" description="Helical" evidence="8">
    <location>
        <begin position="328"/>
        <end position="354"/>
    </location>
</feature>
<protein>
    <submittedName>
        <fullName evidence="9">Achromobactin ABC transporter permease component cbrC</fullName>
    </submittedName>
</protein>
<sequence>MARRSSSCWRGVEGSMANTVIWRYGRFLCRINVSTLWRVLLTGVLALMVAGFSAAQGAVAVSPLALLHVLSGSADPALSFIIGQLRLPRILLAALVGGALGVSGLILQSIIRNPLASPDLLGISSGASTAAVVYLSFFSMTLGGQYLPLAAMTGAAIAMLAVYGLAWQRGVSPLRLVLIGVGVSALLTAITTFLLVFSPLSTTLSAYVWMAGSVYGANWDDVRTLGLWLLALLPWLALLARQVMFQQLDDGLATGIGVRVQWLRGGLLLLSVALAGTAIAWGGAMAFVGLIAPHIARRLVAPTFSGQALMSTLTGAILVMLADSVGRVLFLPADLPAGIFVAVLGAPFFLYLLIRQRQ</sequence>
<dbReference type="GO" id="GO:0033214">
    <property type="term" value="P:siderophore-iron import into cell"/>
    <property type="evidence" value="ECO:0007669"/>
    <property type="project" value="TreeGrafter"/>
</dbReference>
<dbReference type="GO" id="GO:0005886">
    <property type="term" value="C:plasma membrane"/>
    <property type="evidence" value="ECO:0007669"/>
    <property type="project" value="UniProtKB-SubCell"/>
</dbReference>
<dbReference type="PANTHER" id="PTHR30472">
    <property type="entry name" value="FERRIC ENTEROBACTIN TRANSPORT SYSTEM PERMEASE PROTEIN"/>
    <property type="match status" value="1"/>
</dbReference>
<feature type="transmembrane region" description="Helical" evidence="8">
    <location>
        <begin position="120"/>
        <end position="140"/>
    </location>
</feature>
<evidence type="ECO:0000256" key="7">
    <source>
        <dbReference type="ARBA" id="ARBA00023136"/>
    </source>
</evidence>
<feature type="transmembrane region" description="Helical" evidence="8">
    <location>
        <begin position="200"/>
        <end position="218"/>
    </location>
</feature>
<evidence type="ECO:0000256" key="6">
    <source>
        <dbReference type="ARBA" id="ARBA00022989"/>
    </source>
</evidence>
<dbReference type="SUPFAM" id="SSF81345">
    <property type="entry name" value="ABC transporter involved in vitamin B12 uptake, BtuC"/>
    <property type="match status" value="1"/>
</dbReference>
<dbReference type="HOGENOM" id="CLU_013016_1_1_6"/>
<dbReference type="EMBL" id="AP008233">
    <property type="protein sequence ID" value="BAE75743.1"/>
    <property type="molecule type" value="Genomic_DNA"/>
</dbReference>
<dbReference type="InterPro" id="IPR037294">
    <property type="entry name" value="ABC_BtuC-like"/>
</dbReference>